<evidence type="ECO:0000313" key="2">
    <source>
        <dbReference type="Proteomes" id="UP001230207"/>
    </source>
</evidence>
<comment type="caution">
    <text evidence="1">The sequence shown here is derived from an EMBL/GenBank/DDBJ whole genome shotgun (WGS) entry which is preliminary data.</text>
</comment>
<proteinExistence type="predicted"/>
<keyword evidence="1" id="KW-0282">Flagellum</keyword>
<reference evidence="1 2" key="1">
    <citation type="submission" date="2023-07" db="EMBL/GenBank/DDBJ databases">
        <title>Genomic Encyclopedia of Type Strains, Phase IV (KMG-IV): sequencing the most valuable type-strain genomes for metagenomic binning, comparative biology and taxonomic classification.</title>
        <authorList>
            <person name="Goeker M."/>
        </authorList>
    </citation>
    <scope>NUCLEOTIDE SEQUENCE [LARGE SCALE GENOMIC DNA]</scope>
    <source>
        <strain evidence="1 2">DSM 1112</strain>
    </source>
</reference>
<sequence>MTPITDFIAELIRAANKVEKLGVPQRKRLLQRAIGTIYALRDKVGMVSDKNSADATARLKVVAGTIDRRTNEEVGAALLVAADIIRTLKIVLDAKDEVLRGE</sequence>
<dbReference type="Proteomes" id="UP001230207">
    <property type="component" value="Unassembled WGS sequence"/>
</dbReference>
<accession>A0ABU0C0U7</accession>
<name>A0ABU0C0U7_9HYPH</name>
<protein>
    <submittedName>
        <fullName evidence="1">Flagellin-specific chaperone FliS</fullName>
    </submittedName>
</protein>
<keyword evidence="1" id="KW-0966">Cell projection</keyword>
<gene>
    <name evidence="1" type="ORF">QO002_006358</name>
</gene>
<dbReference type="EMBL" id="JAUSVF010000007">
    <property type="protein sequence ID" value="MDQ0324151.1"/>
    <property type="molecule type" value="Genomic_DNA"/>
</dbReference>
<dbReference type="RefSeq" id="WP_307237602.1">
    <property type="nucleotide sequence ID" value="NZ_JAUSVF010000007.1"/>
</dbReference>
<keyword evidence="1" id="KW-0969">Cilium</keyword>
<keyword evidence="2" id="KW-1185">Reference proteome</keyword>
<organism evidence="1 2">
    <name type="scientific">Pararhizobium capsulatum DSM 1112</name>
    <dbReference type="NCBI Taxonomy" id="1121113"/>
    <lineage>
        <taxon>Bacteria</taxon>
        <taxon>Pseudomonadati</taxon>
        <taxon>Pseudomonadota</taxon>
        <taxon>Alphaproteobacteria</taxon>
        <taxon>Hyphomicrobiales</taxon>
        <taxon>Rhizobiaceae</taxon>
        <taxon>Rhizobium/Agrobacterium group</taxon>
        <taxon>Pararhizobium</taxon>
    </lineage>
</organism>
<evidence type="ECO:0000313" key="1">
    <source>
        <dbReference type="EMBL" id="MDQ0324151.1"/>
    </source>
</evidence>